<dbReference type="GO" id="GO:0003676">
    <property type="term" value="F:nucleic acid binding"/>
    <property type="evidence" value="ECO:0007669"/>
    <property type="project" value="InterPro"/>
</dbReference>
<evidence type="ECO:0000313" key="4">
    <source>
        <dbReference type="EMBL" id="KAG0534108.1"/>
    </source>
</evidence>
<comment type="caution">
    <text evidence="4">The sequence shown here is derived from an EMBL/GenBank/DDBJ whole genome shotgun (WGS) entry which is preliminary data.</text>
</comment>
<dbReference type="InterPro" id="IPR003690">
    <property type="entry name" value="MTERF"/>
</dbReference>
<sequence>MLHLKRRLFSALRAAVPLPPASLHRICLSTTASATPPAGFLAEDYLVASCGLTLAQARKASKYMNHLSSPVRPDAVRAFLVSIGLTEADVVAAVVSYPILLCSKVDETLTPRVAQLREIGLSPPQISRLITVAPEILASSVKMSRLAFYISFLGSYDKVHSALKNCYYLLRQDLETVVRPNIAFLRQCGLTNYDIGHHCLLRSRILLAEPQRVKEIAVRAEELGVSCNSMAFKHALVTVYSLSAGRLNAKLSFLKNVIGCSEAELGNLVCKAPAILAHSESKLGRTLEFLKMEVGLEPSYVLNRPALISYSIERRLMPRHYVIRILKAKGLLSKEIDFYGAVCITEEKFLEKFILPYNKSFPGLIDAYAAACRGRVTLEL</sequence>
<evidence type="ECO:0000256" key="2">
    <source>
        <dbReference type="ARBA" id="ARBA00022472"/>
    </source>
</evidence>
<dbReference type="Pfam" id="PF02536">
    <property type="entry name" value="mTERF"/>
    <property type="match status" value="2"/>
</dbReference>
<proteinExistence type="inferred from homology"/>
<dbReference type="FunFam" id="1.25.70.10:FF:000001">
    <property type="entry name" value="Mitochondrial transcription termination factor-like"/>
    <property type="match status" value="1"/>
</dbReference>
<keyword evidence="2" id="KW-0806">Transcription termination</keyword>
<dbReference type="EMBL" id="CM027683">
    <property type="protein sequence ID" value="KAG0534108.1"/>
    <property type="molecule type" value="Genomic_DNA"/>
</dbReference>
<evidence type="ECO:0000313" key="5">
    <source>
        <dbReference type="Proteomes" id="UP000807115"/>
    </source>
</evidence>
<keyword evidence="2" id="KW-0804">Transcription</keyword>
<dbReference type="AlphaFoldDB" id="A0A921R6H9"/>
<dbReference type="Gene3D" id="1.25.70.10">
    <property type="entry name" value="Transcription termination factor 3, mitochondrial"/>
    <property type="match status" value="1"/>
</dbReference>
<dbReference type="GO" id="GO:0006353">
    <property type="term" value="P:DNA-templated transcription termination"/>
    <property type="evidence" value="ECO:0007669"/>
    <property type="project" value="UniProtKB-KW"/>
</dbReference>
<keyword evidence="2" id="KW-0805">Transcription regulation</keyword>
<keyword evidence="3" id="KW-0809">Transit peptide</keyword>
<comment type="similarity">
    <text evidence="1">Belongs to the mTERF family.</text>
</comment>
<dbReference type="Gramene" id="EES07243">
    <property type="protein sequence ID" value="EES07243"/>
    <property type="gene ID" value="SORBI_3004G235300"/>
</dbReference>
<dbReference type="InterPro" id="IPR038538">
    <property type="entry name" value="MTERF_sf"/>
</dbReference>
<dbReference type="SMART" id="SM00733">
    <property type="entry name" value="Mterf"/>
    <property type="match status" value="5"/>
</dbReference>
<dbReference type="OMA" id="PCILSNP"/>
<accession>A0A921R6H9</accession>
<dbReference type="OrthoDB" id="637806at2759"/>
<evidence type="ECO:0000256" key="1">
    <source>
        <dbReference type="ARBA" id="ARBA00007692"/>
    </source>
</evidence>
<dbReference type="Proteomes" id="UP000807115">
    <property type="component" value="Chromosome 4"/>
</dbReference>
<dbReference type="PANTHER" id="PTHR13068">
    <property type="entry name" value="CGI-12 PROTEIN-RELATED"/>
    <property type="match status" value="1"/>
</dbReference>
<reference evidence="4" key="2">
    <citation type="submission" date="2020-10" db="EMBL/GenBank/DDBJ databases">
        <authorList>
            <person name="Cooper E.A."/>
            <person name="Brenton Z.W."/>
            <person name="Flinn B.S."/>
            <person name="Jenkins J."/>
            <person name="Shu S."/>
            <person name="Flowers D."/>
            <person name="Luo F."/>
            <person name="Wang Y."/>
            <person name="Xia P."/>
            <person name="Barry K."/>
            <person name="Daum C."/>
            <person name="Lipzen A."/>
            <person name="Yoshinaga Y."/>
            <person name="Schmutz J."/>
            <person name="Saski C."/>
            <person name="Vermerris W."/>
            <person name="Kresovich S."/>
        </authorList>
    </citation>
    <scope>NUCLEOTIDE SEQUENCE</scope>
</reference>
<evidence type="ECO:0000256" key="3">
    <source>
        <dbReference type="ARBA" id="ARBA00022946"/>
    </source>
</evidence>
<reference evidence="4" key="1">
    <citation type="journal article" date="2019" name="BMC Genomics">
        <title>A new reference genome for Sorghum bicolor reveals high levels of sequence similarity between sweet and grain genotypes: implications for the genetics of sugar metabolism.</title>
        <authorList>
            <person name="Cooper E.A."/>
            <person name="Brenton Z.W."/>
            <person name="Flinn B.S."/>
            <person name="Jenkins J."/>
            <person name="Shu S."/>
            <person name="Flowers D."/>
            <person name="Luo F."/>
            <person name="Wang Y."/>
            <person name="Xia P."/>
            <person name="Barry K."/>
            <person name="Daum C."/>
            <person name="Lipzen A."/>
            <person name="Yoshinaga Y."/>
            <person name="Schmutz J."/>
            <person name="Saski C."/>
            <person name="Vermerris W."/>
            <person name="Kresovich S."/>
        </authorList>
    </citation>
    <scope>NUCLEOTIDE SEQUENCE</scope>
</reference>
<name>A0A921R6H9_SORBI</name>
<dbReference type="PANTHER" id="PTHR13068:SF140">
    <property type="match status" value="1"/>
</dbReference>
<gene>
    <name evidence="4" type="ORF">BDA96_04G250600</name>
</gene>
<organism evidence="4 5">
    <name type="scientific">Sorghum bicolor</name>
    <name type="common">Sorghum</name>
    <name type="synonym">Sorghum vulgare</name>
    <dbReference type="NCBI Taxonomy" id="4558"/>
    <lineage>
        <taxon>Eukaryota</taxon>
        <taxon>Viridiplantae</taxon>
        <taxon>Streptophyta</taxon>
        <taxon>Embryophyta</taxon>
        <taxon>Tracheophyta</taxon>
        <taxon>Spermatophyta</taxon>
        <taxon>Magnoliopsida</taxon>
        <taxon>Liliopsida</taxon>
        <taxon>Poales</taxon>
        <taxon>Poaceae</taxon>
        <taxon>PACMAD clade</taxon>
        <taxon>Panicoideae</taxon>
        <taxon>Andropogonodae</taxon>
        <taxon>Andropogoneae</taxon>
        <taxon>Sorghinae</taxon>
        <taxon>Sorghum</taxon>
    </lineage>
</organism>
<protein>
    <submittedName>
        <fullName evidence="4">Uncharacterized protein</fullName>
    </submittedName>
</protein>